<evidence type="ECO:0000259" key="3">
    <source>
        <dbReference type="SMART" id="SM00967"/>
    </source>
</evidence>
<keyword evidence="1" id="KW-0489">Methyltransferase</keyword>
<dbReference type="GO" id="GO:0003723">
    <property type="term" value="F:RNA binding"/>
    <property type="evidence" value="ECO:0007669"/>
    <property type="project" value="InterPro"/>
</dbReference>
<dbReference type="GO" id="GO:0005829">
    <property type="term" value="C:cytosol"/>
    <property type="evidence" value="ECO:0007669"/>
    <property type="project" value="TreeGrafter"/>
</dbReference>
<dbReference type="PANTHER" id="PTHR46429:SF1">
    <property type="entry name" value="23S RRNA (GUANOSINE-2'-O-)-METHYLTRANSFERASE RLMB"/>
    <property type="match status" value="1"/>
</dbReference>
<dbReference type="InterPro" id="IPR001537">
    <property type="entry name" value="SpoU_MeTrfase"/>
</dbReference>
<dbReference type="PANTHER" id="PTHR46429">
    <property type="entry name" value="23S RRNA (GUANOSINE-2'-O-)-METHYLTRANSFERASE RLMB"/>
    <property type="match status" value="1"/>
</dbReference>
<evidence type="ECO:0000256" key="2">
    <source>
        <dbReference type="ARBA" id="ARBA00022679"/>
    </source>
</evidence>
<dbReference type="InterPro" id="IPR029064">
    <property type="entry name" value="Ribosomal_eL30-like_sf"/>
</dbReference>
<accession>A0A9D1VR71</accession>
<keyword evidence="2" id="KW-0808">Transferase</keyword>
<dbReference type="SUPFAM" id="SSF75217">
    <property type="entry name" value="alpha/beta knot"/>
    <property type="match status" value="1"/>
</dbReference>
<dbReference type="Gene3D" id="3.30.1330.30">
    <property type="match status" value="1"/>
</dbReference>
<dbReference type="GO" id="GO:0032259">
    <property type="term" value="P:methylation"/>
    <property type="evidence" value="ECO:0007669"/>
    <property type="project" value="UniProtKB-KW"/>
</dbReference>
<comment type="caution">
    <text evidence="4">The sequence shown here is derived from an EMBL/GenBank/DDBJ whole genome shotgun (WGS) entry which is preliminary data.</text>
</comment>
<reference evidence="4" key="2">
    <citation type="submission" date="2021-04" db="EMBL/GenBank/DDBJ databases">
        <authorList>
            <person name="Gilroy R."/>
        </authorList>
    </citation>
    <scope>NUCLEOTIDE SEQUENCE</scope>
    <source>
        <strain evidence="4">ChiHjej12B11-16260</strain>
    </source>
</reference>
<dbReference type="GO" id="GO:0006396">
    <property type="term" value="P:RNA processing"/>
    <property type="evidence" value="ECO:0007669"/>
    <property type="project" value="InterPro"/>
</dbReference>
<evidence type="ECO:0000313" key="4">
    <source>
        <dbReference type="EMBL" id="HIX45303.1"/>
    </source>
</evidence>
<dbReference type="GO" id="GO:0008173">
    <property type="term" value="F:RNA methyltransferase activity"/>
    <property type="evidence" value="ECO:0007669"/>
    <property type="project" value="InterPro"/>
</dbReference>
<feature type="domain" description="RNA 2-O ribose methyltransferase substrate binding" evidence="3">
    <location>
        <begin position="6"/>
        <end position="80"/>
    </location>
</feature>
<proteinExistence type="predicted"/>
<dbReference type="Proteomes" id="UP000824246">
    <property type="component" value="Unassembled WGS sequence"/>
</dbReference>
<evidence type="ECO:0000313" key="5">
    <source>
        <dbReference type="Proteomes" id="UP000824246"/>
    </source>
</evidence>
<dbReference type="InterPro" id="IPR004441">
    <property type="entry name" value="rRNA_MeTrfase_TrmH"/>
</dbReference>
<organism evidence="4 5">
    <name type="scientific">Candidatus Barnesiella excrementipullorum</name>
    <dbReference type="NCBI Taxonomy" id="2838479"/>
    <lineage>
        <taxon>Bacteria</taxon>
        <taxon>Pseudomonadati</taxon>
        <taxon>Bacteroidota</taxon>
        <taxon>Bacteroidia</taxon>
        <taxon>Bacteroidales</taxon>
        <taxon>Barnesiellaceae</taxon>
        <taxon>Barnesiella</taxon>
    </lineage>
</organism>
<dbReference type="EMBL" id="DXFB01000099">
    <property type="protein sequence ID" value="HIX45303.1"/>
    <property type="molecule type" value="Genomic_DNA"/>
</dbReference>
<dbReference type="SUPFAM" id="SSF55315">
    <property type="entry name" value="L30e-like"/>
    <property type="match status" value="1"/>
</dbReference>
<dbReference type="SMART" id="SM00967">
    <property type="entry name" value="SpoU_sub_bind"/>
    <property type="match status" value="1"/>
</dbReference>
<name>A0A9D1VR71_9BACT</name>
<dbReference type="AlphaFoldDB" id="A0A9D1VR71"/>
<dbReference type="InterPro" id="IPR013123">
    <property type="entry name" value="SpoU_subst-bd"/>
</dbReference>
<dbReference type="Pfam" id="PF00588">
    <property type="entry name" value="SpoU_methylase"/>
    <property type="match status" value="1"/>
</dbReference>
<dbReference type="Gene3D" id="3.40.1280.10">
    <property type="match status" value="1"/>
</dbReference>
<evidence type="ECO:0000256" key="1">
    <source>
        <dbReference type="ARBA" id="ARBA00022603"/>
    </source>
</evidence>
<dbReference type="InterPro" id="IPR029028">
    <property type="entry name" value="Alpha/beta_knot_MTases"/>
</dbReference>
<gene>
    <name evidence="4" type="primary">rlmB</name>
    <name evidence="4" type="ORF">H9982_03690</name>
</gene>
<dbReference type="InterPro" id="IPR029026">
    <property type="entry name" value="tRNA_m1G_MTases_N"/>
</dbReference>
<dbReference type="Pfam" id="PF08032">
    <property type="entry name" value="SpoU_sub_bind"/>
    <property type="match status" value="1"/>
</dbReference>
<sequence length="246" mass="26407">MDKNDYIFGIRAVLEAIEAGKEIDKILVKKELQGALWQELSDAARAAGIVVQRVPVERINRVTRKNHQGVVAFLSAVTYYRLSDVVQGLYENGRTPFIVLLDGITDVRNFGAIARTCECAGADAIVLPAHGSVSVNADAVKTSAGALLSLPVCRERSIQEAVRYLHDSGFAVIAASEKSAKLYTEADYSVPVALVMGAEDTGVSAAVLRQCDEMVAIPMLGKIGSLNVSVAAGVMIYEVLRQRGTR</sequence>
<dbReference type="NCBIfam" id="TIGR00186">
    <property type="entry name" value="rRNA_methyl_3"/>
    <property type="match status" value="1"/>
</dbReference>
<dbReference type="CDD" id="cd18103">
    <property type="entry name" value="SpoU-like_RlmB"/>
    <property type="match status" value="1"/>
</dbReference>
<reference evidence="4" key="1">
    <citation type="journal article" date="2021" name="PeerJ">
        <title>Extensive microbial diversity within the chicken gut microbiome revealed by metagenomics and culture.</title>
        <authorList>
            <person name="Gilroy R."/>
            <person name="Ravi A."/>
            <person name="Getino M."/>
            <person name="Pursley I."/>
            <person name="Horton D.L."/>
            <person name="Alikhan N.F."/>
            <person name="Baker D."/>
            <person name="Gharbi K."/>
            <person name="Hall N."/>
            <person name="Watson M."/>
            <person name="Adriaenssens E.M."/>
            <person name="Foster-Nyarko E."/>
            <person name="Jarju S."/>
            <person name="Secka A."/>
            <person name="Antonio M."/>
            <person name="Oren A."/>
            <person name="Chaudhuri R.R."/>
            <person name="La Ragione R."/>
            <person name="Hildebrand F."/>
            <person name="Pallen M.J."/>
        </authorList>
    </citation>
    <scope>NUCLEOTIDE SEQUENCE</scope>
    <source>
        <strain evidence="4">ChiHjej12B11-16260</strain>
    </source>
</reference>
<protein>
    <submittedName>
        <fullName evidence="4">23S rRNA (Guanosine(2251)-2'-O)-methyltransferase RlmB</fullName>
    </submittedName>
</protein>